<organism evidence="1 2">
    <name type="scientific">Rhododendron molle</name>
    <name type="common">Chinese azalea</name>
    <name type="synonym">Azalea mollis</name>
    <dbReference type="NCBI Taxonomy" id="49168"/>
    <lineage>
        <taxon>Eukaryota</taxon>
        <taxon>Viridiplantae</taxon>
        <taxon>Streptophyta</taxon>
        <taxon>Embryophyta</taxon>
        <taxon>Tracheophyta</taxon>
        <taxon>Spermatophyta</taxon>
        <taxon>Magnoliopsida</taxon>
        <taxon>eudicotyledons</taxon>
        <taxon>Gunneridae</taxon>
        <taxon>Pentapetalae</taxon>
        <taxon>asterids</taxon>
        <taxon>Ericales</taxon>
        <taxon>Ericaceae</taxon>
        <taxon>Ericoideae</taxon>
        <taxon>Rhodoreae</taxon>
        <taxon>Rhododendron</taxon>
    </lineage>
</organism>
<keyword evidence="2" id="KW-1185">Reference proteome</keyword>
<evidence type="ECO:0000313" key="2">
    <source>
        <dbReference type="Proteomes" id="UP001062846"/>
    </source>
</evidence>
<evidence type="ECO:0000313" key="1">
    <source>
        <dbReference type="EMBL" id="KAI8538740.1"/>
    </source>
</evidence>
<proteinExistence type="predicted"/>
<protein>
    <submittedName>
        <fullName evidence="1">Uncharacterized protein</fullName>
    </submittedName>
</protein>
<gene>
    <name evidence="1" type="ORF">RHMOL_Rhmol09G0127300</name>
</gene>
<reference evidence="1" key="1">
    <citation type="submission" date="2022-02" db="EMBL/GenBank/DDBJ databases">
        <title>Plant Genome Project.</title>
        <authorList>
            <person name="Zhang R.-G."/>
        </authorList>
    </citation>
    <scope>NUCLEOTIDE SEQUENCE</scope>
    <source>
        <strain evidence="1">AT1</strain>
    </source>
</reference>
<sequence length="141" mass="14428">MALTIGKPQCSSSSTPSSSISSPFFSSSTSPKSAPPSPSSSHPPPPDLPPASPAPSPSSLPSASSSPPPTSSDPGIEGVQEYVTCKEGDAMRHPFTDNYFNVVVSAVFLHMVGKEFGGKTVAAVERMRGLGEVVRVLMPGG</sequence>
<comment type="caution">
    <text evidence="1">The sequence shown here is derived from an EMBL/GenBank/DDBJ whole genome shotgun (WGS) entry which is preliminary data.</text>
</comment>
<accession>A0ACC0MD30</accession>
<dbReference type="EMBL" id="CM046396">
    <property type="protein sequence ID" value="KAI8538740.1"/>
    <property type="molecule type" value="Genomic_DNA"/>
</dbReference>
<name>A0ACC0MD30_RHOML</name>
<dbReference type="Proteomes" id="UP001062846">
    <property type="component" value="Chromosome 9"/>
</dbReference>